<dbReference type="InterPro" id="IPR037256">
    <property type="entry name" value="ASC_dom_sf"/>
</dbReference>
<dbReference type="CDD" id="cd02859">
    <property type="entry name" value="E_set_AMPKbeta_like_N"/>
    <property type="match status" value="1"/>
</dbReference>
<protein>
    <recommendedName>
        <fullName evidence="3">Association with the SNF1 complex (ASC) domain-containing protein</fullName>
    </recommendedName>
</protein>
<gene>
    <name evidence="4" type="ORF">F0562_011292</name>
</gene>
<dbReference type="Pfam" id="PF16561">
    <property type="entry name" value="AMPK1_CBM"/>
    <property type="match status" value="1"/>
</dbReference>
<evidence type="ECO:0000256" key="1">
    <source>
        <dbReference type="ARBA" id="ARBA00010926"/>
    </source>
</evidence>
<dbReference type="PANTHER" id="PTHR46316">
    <property type="entry name" value="SNF1-RELATED PROTEIN KINASE REGULATORY SUBUNIT BETA-1"/>
    <property type="match status" value="1"/>
</dbReference>
<dbReference type="PANTHER" id="PTHR46316:SF8">
    <property type="entry name" value="SNF1-RELATED PROTEIN KINASE REGULATORY SUBUNIT BETA-2-LIKE ISOFORM X1"/>
    <property type="match status" value="1"/>
</dbReference>
<feature type="region of interest" description="Disordered" evidence="2">
    <location>
        <begin position="1"/>
        <end position="55"/>
    </location>
</feature>
<dbReference type="GO" id="GO:0009507">
    <property type="term" value="C:chloroplast"/>
    <property type="evidence" value="ECO:0007669"/>
    <property type="project" value="UniProtKB-ARBA"/>
</dbReference>
<evidence type="ECO:0000313" key="4">
    <source>
        <dbReference type="EMBL" id="KAA8524869.1"/>
    </source>
</evidence>
<dbReference type="EMBL" id="CM018047">
    <property type="protein sequence ID" value="KAA8524869.1"/>
    <property type="molecule type" value="Genomic_DNA"/>
</dbReference>
<keyword evidence="5" id="KW-1185">Reference proteome</keyword>
<accession>A0A5J5A3I6</accession>
<comment type="similarity">
    <text evidence="1">Belongs to the 5'-AMP-activated protein kinase beta subunit family.</text>
</comment>
<dbReference type="SMART" id="SM01010">
    <property type="entry name" value="AMPKBI"/>
    <property type="match status" value="1"/>
</dbReference>
<dbReference type="SUPFAM" id="SSF81296">
    <property type="entry name" value="E set domains"/>
    <property type="match status" value="1"/>
</dbReference>
<dbReference type="InterPro" id="IPR006828">
    <property type="entry name" value="ASC_dom"/>
</dbReference>
<dbReference type="Pfam" id="PF04739">
    <property type="entry name" value="AMPKBI"/>
    <property type="match status" value="1"/>
</dbReference>
<evidence type="ECO:0000256" key="2">
    <source>
        <dbReference type="SAM" id="MobiDB-lite"/>
    </source>
</evidence>
<dbReference type="InterPro" id="IPR013783">
    <property type="entry name" value="Ig-like_fold"/>
</dbReference>
<feature type="compositionally biased region" description="Basic and acidic residues" evidence="2">
    <location>
        <begin position="1"/>
        <end position="11"/>
    </location>
</feature>
<dbReference type="AlphaFoldDB" id="A0A5J5A3I6"/>
<evidence type="ECO:0000313" key="5">
    <source>
        <dbReference type="Proteomes" id="UP000325577"/>
    </source>
</evidence>
<reference evidence="4 5" key="1">
    <citation type="submission" date="2019-09" db="EMBL/GenBank/DDBJ databases">
        <title>A chromosome-level genome assembly of the Chinese tupelo Nyssa sinensis.</title>
        <authorList>
            <person name="Yang X."/>
            <person name="Kang M."/>
            <person name="Yang Y."/>
            <person name="Xiong H."/>
            <person name="Wang M."/>
            <person name="Zhang Z."/>
            <person name="Wang Z."/>
            <person name="Wu H."/>
            <person name="Ma T."/>
            <person name="Liu J."/>
            <person name="Xi Z."/>
        </authorList>
    </citation>
    <scope>NUCLEOTIDE SEQUENCE [LARGE SCALE GENOMIC DNA]</scope>
    <source>
        <strain evidence="4">J267</strain>
        <tissue evidence="4">Leaf</tissue>
    </source>
</reference>
<dbReference type="Gene3D" id="2.60.40.10">
    <property type="entry name" value="Immunoglobulins"/>
    <property type="match status" value="1"/>
</dbReference>
<evidence type="ECO:0000259" key="3">
    <source>
        <dbReference type="SMART" id="SM01010"/>
    </source>
</evidence>
<dbReference type="OrthoDB" id="531008at2759"/>
<proteinExistence type="inferred from homology"/>
<dbReference type="InterPro" id="IPR014756">
    <property type="entry name" value="Ig_E-set"/>
</dbReference>
<dbReference type="SUPFAM" id="SSF160219">
    <property type="entry name" value="AMPKBI-like"/>
    <property type="match status" value="1"/>
</dbReference>
<dbReference type="InterPro" id="IPR043554">
    <property type="entry name" value="KINB"/>
</dbReference>
<sequence length="295" mass="33426">MGNVSGKKDEAGPSGTENEESEEYMEYAHGGAHVSYHAHGPFPESMVQSPPHPHSPRAYPSPLMFTQQVPMVPLRRPDEMMHTPSNEPTQNTTEYEDMLSEKGIPTMITWNYDGKQVAVEGSWDNWKTREFLHRSGNDFSIVKVLQSGVYNYRFIVDGQWRYAPDLPHERDDRGNMFNILDLQDYIPEVPNNISASESPASPISDYNNSPFHSEDFNEKLLPEMPPLLQKTPLDQPSSSKDIPESLDKPLAAVLNHLYIQKGRSGESMVALSSTHRFRSKYVTVVLYKSLSKVKD</sequence>
<dbReference type="Gene3D" id="6.20.250.60">
    <property type="match status" value="1"/>
</dbReference>
<feature type="domain" description="Association with the SNF1 complex (ASC)" evidence="3">
    <location>
        <begin position="192"/>
        <end position="290"/>
    </location>
</feature>
<name>A0A5J5A3I6_9ASTE</name>
<organism evidence="4 5">
    <name type="scientific">Nyssa sinensis</name>
    <dbReference type="NCBI Taxonomy" id="561372"/>
    <lineage>
        <taxon>Eukaryota</taxon>
        <taxon>Viridiplantae</taxon>
        <taxon>Streptophyta</taxon>
        <taxon>Embryophyta</taxon>
        <taxon>Tracheophyta</taxon>
        <taxon>Spermatophyta</taxon>
        <taxon>Magnoliopsida</taxon>
        <taxon>eudicotyledons</taxon>
        <taxon>Gunneridae</taxon>
        <taxon>Pentapetalae</taxon>
        <taxon>asterids</taxon>
        <taxon>Cornales</taxon>
        <taxon>Nyssaceae</taxon>
        <taxon>Nyssa</taxon>
    </lineage>
</organism>
<dbReference type="InterPro" id="IPR032640">
    <property type="entry name" value="AMPK1_CBM"/>
</dbReference>
<dbReference type="Proteomes" id="UP000325577">
    <property type="component" value="Linkage Group LG4"/>
</dbReference>